<evidence type="ECO:0000259" key="1">
    <source>
        <dbReference type="Pfam" id="PF13672"/>
    </source>
</evidence>
<proteinExistence type="predicted"/>
<dbReference type="SUPFAM" id="SSF81606">
    <property type="entry name" value="PP2C-like"/>
    <property type="match status" value="1"/>
</dbReference>
<dbReference type="EMBL" id="CP001738">
    <property type="protein sequence ID" value="ACZ00215.1"/>
    <property type="molecule type" value="Genomic_DNA"/>
</dbReference>
<organism evidence="2 3">
    <name type="scientific">Thermomonospora curvata (strain ATCC 19995 / DSM 43183 / JCM 3096 / KCTC 9072 / NBRC 15933 / NCIMB 10081 / Henssen B9)</name>
    <dbReference type="NCBI Taxonomy" id="471852"/>
    <lineage>
        <taxon>Bacteria</taxon>
        <taxon>Bacillati</taxon>
        <taxon>Actinomycetota</taxon>
        <taxon>Actinomycetes</taxon>
        <taxon>Streptosporangiales</taxon>
        <taxon>Thermomonosporaceae</taxon>
        <taxon>Thermomonospora</taxon>
    </lineage>
</organism>
<accession>D1A6B6</accession>
<dbReference type="Gene3D" id="3.60.40.10">
    <property type="entry name" value="PPM-type phosphatase domain"/>
    <property type="match status" value="1"/>
</dbReference>
<dbReference type="RefSeq" id="WP_012854996.1">
    <property type="nucleotide sequence ID" value="NC_013510.1"/>
</dbReference>
<evidence type="ECO:0000313" key="2">
    <source>
        <dbReference type="EMBL" id="ACZ00215.1"/>
    </source>
</evidence>
<dbReference type="Proteomes" id="UP000001918">
    <property type="component" value="Chromosome"/>
</dbReference>
<feature type="domain" description="PPM-type phosphatase" evidence="1">
    <location>
        <begin position="14"/>
        <end position="233"/>
    </location>
</feature>
<keyword evidence="3" id="KW-1185">Reference proteome</keyword>
<dbReference type="HOGENOM" id="CLU_067299_1_0_11"/>
<dbReference type="InterPro" id="IPR001932">
    <property type="entry name" value="PPM-type_phosphatase-like_dom"/>
</dbReference>
<dbReference type="STRING" id="471852.Tcur_4693"/>
<gene>
    <name evidence="2" type="ordered locus">Tcur_4693</name>
</gene>
<dbReference type="AlphaFoldDB" id="D1A6B6"/>
<dbReference type="Pfam" id="PF13672">
    <property type="entry name" value="PP2C_2"/>
    <property type="match status" value="1"/>
</dbReference>
<dbReference type="KEGG" id="tcu:Tcur_4693"/>
<dbReference type="InterPro" id="IPR036457">
    <property type="entry name" value="PPM-type-like_dom_sf"/>
</dbReference>
<sequence>MRLIDSAGLPGASGRLSEDRFGAAGNLAWVIDGASDFRNERHLPAASNVHWLVDRVHEALRERGAAGSVVSGTGLLSELQAEIAAELARYDLREMRQHPCCSLALLVVRPGFVEIVRVGDAVGFLRGGSLELEVSTGFFDAREAAAVERAKTLELTAEEITSAMYRRRAEYIRGINGESVFSGHPEGNLFAHSLLVPRRGAGLVVLLCTDGLARAVTEYRLFPGWPALLDACLGKGLEAVIAELRAFENAAASVPGKFKRSDDVAAVLVEV</sequence>
<evidence type="ECO:0000313" key="3">
    <source>
        <dbReference type="Proteomes" id="UP000001918"/>
    </source>
</evidence>
<name>D1A6B6_THECD</name>
<protein>
    <recommendedName>
        <fullName evidence="1">PPM-type phosphatase domain-containing protein</fullName>
    </recommendedName>
</protein>
<reference evidence="2 3" key="1">
    <citation type="journal article" date="2011" name="Stand. Genomic Sci.">
        <title>Complete genome sequence of Thermomonospora curvata type strain (B9).</title>
        <authorList>
            <person name="Chertkov O."/>
            <person name="Sikorski J."/>
            <person name="Nolan M."/>
            <person name="Lapidus A."/>
            <person name="Lucas S."/>
            <person name="Del Rio T.G."/>
            <person name="Tice H."/>
            <person name="Cheng J.F."/>
            <person name="Goodwin L."/>
            <person name="Pitluck S."/>
            <person name="Liolios K."/>
            <person name="Ivanova N."/>
            <person name="Mavromatis K."/>
            <person name="Mikhailova N."/>
            <person name="Ovchinnikova G."/>
            <person name="Pati A."/>
            <person name="Chen A."/>
            <person name="Palaniappan K."/>
            <person name="Djao O.D."/>
            <person name="Land M."/>
            <person name="Hauser L."/>
            <person name="Chang Y.J."/>
            <person name="Jeffries C.D."/>
            <person name="Brettin T."/>
            <person name="Han C."/>
            <person name="Detter J.C."/>
            <person name="Rohde M."/>
            <person name="Goker M."/>
            <person name="Woyke T."/>
            <person name="Bristow J."/>
            <person name="Eisen J.A."/>
            <person name="Markowitz V."/>
            <person name="Hugenholtz P."/>
            <person name="Klenk H.P."/>
            <person name="Kyrpides N.C."/>
        </authorList>
    </citation>
    <scope>NUCLEOTIDE SEQUENCE [LARGE SCALE GENOMIC DNA]</scope>
    <source>
        <strain evidence="3">ATCC 19995 / DSM 43183 / JCM 3096 / KCTC 9072 / NBRC 15933 / NCIMB 10081 / Henssen B9</strain>
    </source>
</reference>